<dbReference type="CDD" id="cd00190">
    <property type="entry name" value="Tryp_SPc"/>
    <property type="match status" value="2"/>
</dbReference>
<feature type="region of interest" description="Disordered" evidence="8">
    <location>
        <begin position="86"/>
        <end position="145"/>
    </location>
</feature>
<feature type="non-terminal residue" evidence="11">
    <location>
        <position position="1"/>
    </location>
</feature>
<evidence type="ECO:0000313" key="11">
    <source>
        <dbReference type="EMBL" id="KAG7177757.1"/>
    </source>
</evidence>
<dbReference type="Proteomes" id="UP000747542">
    <property type="component" value="Unassembled WGS sequence"/>
</dbReference>
<dbReference type="SMART" id="SM00020">
    <property type="entry name" value="Tryp_SPc"/>
    <property type="match status" value="2"/>
</dbReference>
<dbReference type="AlphaFoldDB" id="A0A8J5NDI2"/>
<reference evidence="11" key="1">
    <citation type="journal article" date="2021" name="Sci. Adv.">
        <title>The American lobster genome reveals insights on longevity, neural, and immune adaptations.</title>
        <authorList>
            <person name="Polinski J.M."/>
            <person name="Zimin A.V."/>
            <person name="Clark K.F."/>
            <person name="Kohn A.B."/>
            <person name="Sadowski N."/>
            <person name="Timp W."/>
            <person name="Ptitsyn A."/>
            <person name="Khanna P."/>
            <person name="Romanova D.Y."/>
            <person name="Williams P."/>
            <person name="Greenwood S.J."/>
            <person name="Moroz L.L."/>
            <person name="Walt D.R."/>
            <person name="Bodnar A.G."/>
        </authorList>
    </citation>
    <scope>NUCLEOTIDE SEQUENCE</scope>
    <source>
        <strain evidence="11">GMGI-L3</strain>
    </source>
</reference>
<evidence type="ECO:0000256" key="4">
    <source>
        <dbReference type="ARBA" id="ARBA00022825"/>
    </source>
</evidence>
<comment type="similarity">
    <text evidence="7">Belongs to the peptidase S1 family. CLIP subfamily.</text>
</comment>
<keyword evidence="9" id="KW-0472">Membrane</keyword>
<dbReference type="FunFam" id="2.40.10.10:FF:000002">
    <property type="entry name" value="Transmembrane protease serine"/>
    <property type="match status" value="1"/>
</dbReference>
<dbReference type="GO" id="GO:0005615">
    <property type="term" value="C:extracellular space"/>
    <property type="evidence" value="ECO:0007669"/>
    <property type="project" value="TreeGrafter"/>
</dbReference>
<dbReference type="InterPro" id="IPR001254">
    <property type="entry name" value="Trypsin_dom"/>
</dbReference>
<evidence type="ECO:0000313" key="12">
    <source>
        <dbReference type="Proteomes" id="UP000747542"/>
    </source>
</evidence>
<dbReference type="InterPro" id="IPR009003">
    <property type="entry name" value="Peptidase_S1_PA"/>
</dbReference>
<keyword evidence="4" id="KW-0720">Serine protease</keyword>
<evidence type="ECO:0000256" key="8">
    <source>
        <dbReference type="SAM" id="MobiDB-lite"/>
    </source>
</evidence>
<dbReference type="GO" id="GO:0004252">
    <property type="term" value="F:serine-type endopeptidase activity"/>
    <property type="evidence" value="ECO:0007669"/>
    <property type="project" value="InterPro"/>
</dbReference>
<evidence type="ECO:0000256" key="1">
    <source>
        <dbReference type="ARBA" id="ARBA00022670"/>
    </source>
</evidence>
<evidence type="ECO:0000256" key="2">
    <source>
        <dbReference type="ARBA" id="ARBA00022729"/>
    </source>
</evidence>
<dbReference type="EMBL" id="JAHLQT010001931">
    <property type="protein sequence ID" value="KAG7177757.1"/>
    <property type="molecule type" value="Genomic_DNA"/>
</dbReference>
<keyword evidence="1" id="KW-0645">Protease</keyword>
<evidence type="ECO:0000256" key="3">
    <source>
        <dbReference type="ARBA" id="ARBA00022801"/>
    </source>
</evidence>
<dbReference type="PRINTS" id="PR00722">
    <property type="entry name" value="CHYMOTRYPSIN"/>
</dbReference>
<keyword evidence="6" id="KW-0325">Glycoprotein</keyword>
<organism evidence="11 12">
    <name type="scientific">Homarus americanus</name>
    <name type="common">American lobster</name>
    <dbReference type="NCBI Taxonomy" id="6706"/>
    <lineage>
        <taxon>Eukaryota</taxon>
        <taxon>Metazoa</taxon>
        <taxon>Ecdysozoa</taxon>
        <taxon>Arthropoda</taxon>
        <taxon>Crustacea</taxon>
        <taxon>Multicrustacea</taxon>
        <taxon>Malacostraca</taxon>
        <taxon>Eumalacostraca</taxon>
        <taxon>Eucarida</taxon>
        <taxon>Decapoda</taxon>
        <taxon>Pleocyemata</taxon>
        <taxon>Astacidea</taxon>
        <taxon>Nephropoidea</taxon>
        <taxon>Nephropidae</taxon>
        <taxon>Homarus</taxon>
    </lineage>
</organism>
<accession>A0A8J5NDI2</accession>
<dbReference type="Gene3D" id="2.40.10.10">
    <property type="entry name" value="Trypsin-like serine proteases"/>
    <property type="match status" value="2"/>
</dbReference>
<dbReference type="InterPro" id="IPR001314">
    <property type="entry name" value="Peptidase_S1A"/>
</dbReference>
<dbReference type="FunFam" id="2.40.10.10:FF:000028">
    <property type="entry name" value="Serine protease easter"/>
    <property type="match status" value="2"/>
</dbReference>
<feature type="compositionally biased region" description="Basic residues" evidence="8">
    <location>
        <begin position="93"/>
        <end position="110"/>
    </location>
</feature>
<keyword evidence="2" id="KW-0732">Signal</keyword>
<feature type="transmembrane region" description="Helical" evidence="9">
    <location>
        <begin position="20"/>
        <end position="40"/>
    </location>
</feature>
<keyword evidence="9" id="KW-1133">Transmembrane helix</keyword>
<dbReference type="InterPro" id="IPR043504">
    <property type="entry name" value="Peptidase_S1_PA_chymotrypsin"/>
</dbReference>
<feature type="domain" description="Peptidase S1" evidence="10">
    <location>
        <begin position="155"/>
        <end position="349"/>
    </location>
</feature>
<feature type="region of interest" description="Disordered" evidence="8">
    <location>
        <begin position="327"/>
        <end position="355"/>
    </location>
</feature>
<keyword evidence="5" id="KW-1015">Disulfide bond</keyword>
<sequence length="644" mass="69493">IIATPAATLIRGPDPVEVSVVLWIQVSLLLVALVVLATVANTKKPRDNTAAIGDISPPAVNFQCGTNPQRTFSLLLESPDEEFILRPDATTNSRRRKPKIPKGPKAKGHRPGIPESAFNDPSARVERPLSSAKRKQGGSAAEAQTGTLGDFVPRVVGGVIAEKNAWPWMGLLGDTNEQGKIMWFCAGALINEQWVLTALHCFLTTKATVVRLGEHDYNDEGDGAAHEDFGVAETILHPDYVHPQGYHDLALLKLNRRVILKPFINPVCLPWGQESINDLTGTKATLTGWGATQFECGTNPRKTFTLLLKSLGDEVILRPEATTSRPVAFERPTPSGESAISSRPRPGIPADAFNDPSARVERPLSSVKRQEGGLAAQAHPAGSLEPINGAVGFAVGGVIAEKNAWPWMALLGDTNEQGKITWFCAGALINEQWVLSALHCFLFTTVTVVRLGEHDYNDDGDGAVHEDFGVAETILHPDYVHPQGYHDLALLKLNRRVILKPFINPVCLPWGQESINDLTGTKVTLTGWGATQFAGEPSSVLQEVEITVFPSSDCDKSYSTLDDYLKKFPRGIGKETVCAGDRAGGRDACQSDSGGPLVSRNSAGQYTMAGVVSSGVGCGLKDFPGLYANIREEQYLAWVKKTAF</sequence>
<gene>
    <name evidence="11" type="primary">Cfb-L2</name>
    <name evidence="11" type="ORF">Hamer_G008431</name>
</gene>
<dbReference type="SUPFAM" id="SSF50494">
    <property type="entry name" value="Trypsin-like serine proteases"/>
    <property type="match status" value="2"/>
</dbReference>
<dbReference type="PANTHER" id="PTHR24264:SF54">
    <property type="entry name" value="PEPTIDASE S1 DOMAIN-CONTAINING PROTEIN"/>
    <property type="match status" value="1"/>
</dbReference>
<feature type="domain" description="Peptidase S1" evidence="10">
    <location>
        <begin position="394"/>
        <end position="644"/>
    </location>
</feature>
<evidence type="ECO:0000259" key="10">
    <source>
        <dbReference type="PROSITE" id="PS50240"/>
    </source>
</evidence>
<evidence type="ECO:0000256" key="6">
    <source>
        <dbReference type="ARBA" id="ARBA00023180"/>
    </source>
</evidence>
<dbReference type="Pfam" id="PF00089">
    <property type="entry name" value="Trypsin"/>
    <property type="match status" value="2"/>
</dbReference>
<dbReference type="PROSITE" id="PS50240">
    <property type="entry name" value="TRYPSIN_DOM"/>
    <property type="match status" value="2"/>
</dbReference>
<keyword evidence="3" id="KW-0378">Hydrolase</keyword>
<keyword evidence="9" id="KW-0812">Transmembrane</keyword>
<dbReference type="GO" id="GO:0006508">
    <property type="term" value="P:proteolysis"/>
    <property type="evidence" value="ECO:0007669"/>
    <property type="project" value="UniProtKB-KW"/>
</dbReference>
<evidence type="ECO:0000256" key="7">
    <source>
        <dbReference type="ARBA" id="ARBA00024195"/>
    </source>
</evidence>
<proteinExistence type="inferred from homology"/>
<dbReference type="PANTHER" id="PTHR24264">
    <property type="entry name" value="TRYPSIN-RELATED"/>
    <property type="match status" value="1"/>
</dbReference>
<dbReference type="InterPro" id="IPR050127">
    <property type="entry name" value="Serine_Proteases_S1"/>
</dbReference>
<name>A0A8J5NDI2_HOMAM</name>
<comment type="caution">
    <text evidence="11">The sequence shown here is derived from an EMBL/GenBank/DDBJ whole genome shotgun (WGS) entry which is preliminary data.</text>
</comment>
<protein>
    <submittedName>
        <fullName evidence="11">Clotting factor B-like 2</fullName>
    </submittedName>
</protein>
<evidence type="ECO:0000256" key="5">
    <source>
        <dbReference type="ARBA" id="ARBA00023157"/>
    </source>
</evidence>
<keyword evidence="12" id="KW-1185">Reference proteome</keyword>
<evidence type="ECO:0000256" key="9">
    <source>
        <dbReference type="SAM" id="Phobius"/>
    </source>
</evidence>